<keyword evidence="2 4" id="KW-0067">ATP-binding</keyword>
<dbReference type="PANTHER" id="PTHR43158">
    <property type="entry name" value="SKFA PEPTIDE EXPORT ATP-BINDING PROTEIN SKFE"/>
    <property type="match status" value="1"/>
</dbReference>
<keyword evidence="1" id="KW-0547">Nucleotide-binding</keyword>
<protein>
    <submittedName>
        <fullName evidence="4">ATP-binding cassette domain-containing protein</fullName>
    </submittedName>
</protein>
<dbReference type="SUPFAM" id="SSF52540">
    <property type="entry name" value="P-loop containing nucleoside triphosphate hydrolases"/>
    <property type="match status" value="1"/>
</dbReference>
<reference evidence="5" key="1">
    <citation type="journal article" date="2019" name="Int. J. Syst. Evol. Microbiol.">
        <title>The Global Catalogue of Microorganisms (GCM) 10K type strain sequencing project: providing services to taxonomists for standard genome sequencing and annotation.</title>
        <authorList>
            <consortium name="The Broad Institute Genomics Platform"/>
            <consortium name="The Broad Institute Genome Sequencing Center for Infectious Disease"/>
            <person name="Wu L."/>
            <person name="Ma J."/>
        </authorList>
    </citation>
    <scope>NUCLEOTIDE SEQUENCE [LARGE SCALE GENOMIC DNA]</scope>
    <source>
        <strain evidence="5">CCM 8947</strain>
    </source>
</reference>
<evidence type="ECO:0000313" key="5">
    <source>
        <dbReference type="Proteomes" id="UP001597192"/>
    </source>
</evidence>
<feature type="domain" description="ABC transporter" evidence="3">
    <location>
        <begin position="4"/>
        <end position="229"/>
    </location>
</feature>
<keyword evidence="5" id="KW-1185">Reference proteome</keyword>
<organism evidence="4 5">
    <name type="scientific">Lacticaseibacillus yichunensis</name>
    <dbReference type="NCBI Taxonomy" id="2486015"/>
    <lineage>
        <taxon>Bacteria</taxon>
        <taxon>Bacillati</taxon>
        <taxon>Bacillota</taxon>
        <taxon>Bacilli</taxon>
        <taxon>Lactobacillales</taxon>
        <taxon>Lactobacillaceae</taxon>
        <taxon>Lacticaseibacillus</taxon>
    </lineage>
</organism>
<gene>
    <name evidence="4" type="ORF">ACFQ47_06315</name>
</gene>
<dbReference type="GO" id="GO:0005524">
    <property type="term" value="F:ATP binding"/>
    <property type="evidence" value="ECO:0007669"/>
    <property type="project" value="UniProtKB-KW"/>
</dbReference>
<dbReference type="Pfam" id="PF00005">
    <property type="entry name" value="ABC_tran"/>
    <property type="match status" value="1"/>
</dbReference>
<comment type="caution">
    <text evidence="4">The sequence shown here is derived from an EMBL/GenBank/DDBJ whole genome shotgun (WGS) entry which is preliminary data.</text>
</comment>
<sequence>MTELKVTNVAKHFGRKNVLNGINVTFTDGQIYGLLGRNGVGKSTLLRLINNRLLADRGQITLDGASVVDNEAAQNRIFLMSAEMLYPAEQKVSWVFKITKQLYGGFDDALAAHLVSVFHVDTTSRLSRLSTGYKTLVKLIVALCVPCDFVLLDEPVLGLDAPNRHLFYQELMATFTDRPRTFVIATHLIEEISQLVNQVVVIERGVVTLDQDADELRQRGKMITGPAATVRDWLADVKVLRTTALGGMLAAYTLDAPLEKPLPAGVTMEAMNLQQLFIELTREEEGSHES</sequence>
<evidence type="ECO:0000259" key="3">
    <source>
        <dbReference type="PROSITE" id="PS50893"/>
    </source>
</evidence>
<dbReference type="Proteomes" id="UP001597192">
    <property type="component" value="Unassembled WGS sequence"/>
</dbReference>
<proteinExistence type="predicted"/>
<name>A0ABW4CNG3_9LACO</name>
<dbReference type="InterPro" id="IPR003439">
    <property type="entry name" value="ABC_transporter-like_ATP-bd"/>
</dbReference>
<dbReference type="SMART" id="SM00382">
    <property type="entry name" value="AAA"/>
    <property type="match status" value="1"/>
</dbReference>
<dbReference type="PROSITE" id="PS50893">
    <property type="entry name" value="ABC_TRANSPORTER_2"/>
    <property type="match status" value="1"/>
</dbReference>
<dbReference type="PANTHER" id="PTHR43158:SF5">
    <property type="entry name" value="ABC TRANSPORTER, ATP-BINDING PROTEIN"/>
    <property type="match status" value="1"/>
</dbReference>
<evidence type="ECO:0000313" key="4">
    <source>
        <dbReference type="EMBL" id="MFD1432297.1"/>
    </source>
</evidence>
<dbReference type="RefSeq" id="WP_125696685.1">
    <property type="nucleotide sequence ID" value="NZ_JBHTOG010000031.1"/>
</dbReference>
<evidence type="ECO:0000256" key="2">
    <source>
        <dbReference type="ARBA" id="ARBA00022840"/>
    </source>
</evidence>
<dbReference type="EMBL" id="JBHTOG010000031">
    <property type="protein sequence ID" value="MFD1432297.1"/>
    <property type="molecule type" value="Genomic_DNA"/>
</dbReference>
<accession>A0ABW4CNG3</accession>
<dbReference type="InterPro" id="IPR027417">
    <property type="entry name" value="P-loop_NTPase"/>
</dbReference>
<dbReference type="InterPro" id="IPR003593">
    <property type="entry name" value="AAA+_ATPase"/>
</dbReference>
<evidence type="ECO:0000256" key="1">
    <source>
        <dbReference type="ARBA" id="ARBA00022741"/>
    </source>
</evidence>
<dbReference type="Gene3D" id="3.40.50.300">
    <property type="entry name" value="P-loop containing nucleotide triphosphate hydrolases"/>
    <property type="match status" value="1"/>
</dbReference>